<dbReference type="Proteomes" id="UP001172721">
    <property type="component" value="Unassembled WGS sequence"/>
</dbReference>
<proteinExistence type="predicted"/>
<protein>
    <submittedName>
        <fullName evidence="1">Uncharacterized protein</fullName>
    </submittedName>
</protein>
<feature type="non-terminal residue" evidence="1">
    <location>
        <position position="1"/>
    </location>
</feature>
<name>A0ABT8HW37_9BACL</name>
<evidence type="ECO:0000313" key="2">
    <source>
        <dbReference type="Proteomes" id="UP001172721"/>
    </source>
</evidence>
<reference evidence="1" key="1">
    <citation type="submission" date="2023-07" db="EMBL/GenBank/DDBJ databases">
        <title>Fictibacillus sp. isolated from freshwater pond.</title>
        <authorList>
            <person name="Kirdat K."/>
            <person name="Bhat A."/>
            <person name="Mourya A."/>
            <person name="Yadav A."/>
        </authorList>
    </citation>
    <scope>NUCLEOTIDE SEQUENCE</scope>
    <source>
        <strain evidence="1">NE201</strain>
    </source>
</reference>
<accession>A0ABT8HW37</accession>
<sequence>EPPIGGSWFFVLLVEMARCGTLVYHNRRLASKFQFSASKLSKQDSKCSILASKLAISACIWFKGIKRLAITAVFISYL</sequence>
<organism evidence="1 2">
    <name type="scientific">Fictibacillus fluitans</name>
    <dbReference type="NCBI Taxonomy" id="3058422"/>
    <lineage>
        <taxon>Bacteria</taxon>
        <taxon>Bacillati</taxon>
        <taxon>Bacillota</taxon>
        <taxon>Bacilli</taxon>
        <taxon>Bacillales</taxon>
        <taxon>Fictibacillaceae</taxon>
        <taxon>Fictibacillus</taxon>
    </lineage>
</organism>
<dbReference type="RefSeq" id="WP_301165971.1">
    <property type="nucleotide sequence ID" value="NZ_JAUHTR010000004.1"/>
</dbReference>
<comment type="caution">
    <text evidence="1">The sequence shown here is derived from an EMBL/GenBank/DDBJ whole genome shotgun (WGS) entry which is preliminary data.</text>
</comment>
<keyword evidence="2" id="KW-1185">Reference proteome</keyword>
<dbReference type="EMBL" id="JAUHTR010000004">
    <property type="protein sequence ID" value="MDN4524933.1"/>
    <property type="molecule type" value="Genomic_DNA"/>
</dbReference>
<evidence type="ECO:0000313" key="1">
    <source>
        <dbReference type="EMBL" id="MDN4524933.1"/>
    </source>
</evidence>
<gene>
    <name evidence="1" type="ORF">QYB97_10620</name>
</gene>